<evidence type="ECO:0000259" key="10">
    <source>
        <dbReference type="PROSITE" id="PS51278"/>
    </source>
</evidence>
<evidence type="ECO:0000256" key="4">
    <source>
        <dbReference type="ARBA" id="ARBA00022741"/>
    </source>
</evidence>
<protein>
    <recommendedName>
        <fullName evidence="3">asparagine synthase (glutamine-hydrolyzing)</fullName>
        <ecNumber evidence="3">6.3.5.4</ecNumber>
    </recommendedName>
</protein>
<dbReference type="EMBL" id="CP025334">
    <property type="protein sequence ID" value="AZT97647.1"/>
    <property type="molecule type" value="Genomic_DNA"/>
</dbReference>
<keyword evidence="4" id="KW-0547">Nucleotide-binding</keyword>
<dbReference type="PANTHER" id="PTHR43284:SF1">
    <property type="entry name" value="ASPARAGINE SYNTHETASE"/>
    <property type="match status" value="1"/>
</dbReference>
<dbReference type="RefSeq" id="WP_127362134.1">
    <property type="nucleotide sequence ID" value="NZ_CP025334.1"/>
</dbReference>
<dbReference type="Gene3D" id="3.40.50.620">
    <property type="entry name" value="HUPs"/>
    <property type="match status" value="1"/>
</dbReference>
<dbReference type="InterPro" id="IPR006426">
    <property type="entry name" value="Asn_synth_AEB"/>
</dbReference>
<dbReference type="Proteomes" id="UP000282731">
    <property type="component" value="Chromosome"/>
</dbReference>
<feature type="site" description="Important for beta-aspartyl-AMP intermediate formation" evidence="9">
    <location>
        <position position="376"/>
    </location>
</feature>
<organism evidence="11 12">
    <name type="scientific">Brevibacterium aurantiacum</name>
    <dbReference type="NCBI Taxonomy" id="273384"/>
    <lineage>
        <taxon>Bacteria</taxon>
        <taxon>Bacillati</taxon>
        <taxon>Actinomycetota</taxon>
        <taxon>Actinomycetes</taxon>
        <taxon>Micrococcales</taxon>
        <taxon>Brevibacteriaceae</taxon>
        <taxon>Brevibacterium</taxon>
    </lineage>
</organism>
<keyword evidence="5" id="KW-0067">ATP-binding</keyword>
<dbReference type="EC" id="6.3.5.4" evidence="3"/>
<dbReference type="AlphaFoldDB" id="A0A3Q9NYH5"/>
<keyword evidence="6" id="KW-0028">Amino-acid biosynthesis</keyword>
<comment type="catalytic activity">
    <reaction evidence="8">
        <text>L-aspartate + L-glutamine + ATP + H2O = L-asparagine + L-glutamate + AMP + diphosphate + H(+)</text>
        <dbReference type="Rhea" id="RHEA:12228"/>
        <dbReference type="ChEBI" id="CHEBI:15377"/>
        <dbReference type="ChEBI" id="CHEBI:15378"/>
        <dbReference type="ChEBI" id="CHEBI:29985"/>
        <dbReference type="ChEBI" id="CHEBI:29991"/>
        <dbReference type="ChEBI" id="CHEBI:30616"/>
        <dbReference type="ChEBI" id="CHEBI:33019"/>
        <dbReference type="ChEBI" id="CHEBI:58048"/>
        <dbReference type="ChEBI" id="CHEBI:58359"/>
        <dbReference type="ChEBI" id="CHEBI:456215"/>
        <dbReference type="EC" id="6.3.5.4"/>
    </reaction>
</comment>
<dbReference type="SUPFAM" id="SSF52402">
    <property type="entry name" value="Adenine nucleotide alpha hydrolases-like"/>
    <property type="match status" value="1"/>
</dbReference>
<evidence type="ECO:0000256" key="7">
    <source>
        <dbReference type="ARBA" id="ARBA00022962"/>
    </source>
</evidence>
<dbReference type="PANTHER" id="PTHR43284">
    <property type="entry name" value="ASPARAGINE SYNTHETASE (GLUTAMINE-HYDROLYZING)"/>
    <property type="match status" value="1"/>
</dbReference>
<evidence type="ECO:0000256" key="6">
    <source>
        <dbReference type="ARBA" id="ARBA00022888"/>
    </source>
</evidence>
<reference evidence="11 12" key="1">
    <citation type="submission" date="2017-12" db="EMBL/GenBank/DDBJ databases">
        <authorList>
            <person name="Levesque S."/>
        </authorList>
    </citation>
    <scope>NUCLEOTIDE SEQUENCE [LARGE SCALE GENOMIC DNA]</scope>
    <source>
        <strain evidence="11 12">SMQ-1420</strain>
    </source>
</reference>
<name>A0A3Q9NYH5_BREAU</name>
<dbReference type="Pfam" id="PF13537">
    <property type="entry name" value="GATase_7"/>
    <property type="match status" value="1"/>
</dbReference>
<dbReference type="SUPFAM" id="SSF56235">
    <property type="entry name" value="N-terminal nucleophile aminohydrolases (Ntn hydrolases)"/>
    <property type="match status" value="1"/>
</dbReference>
<evidence type="ECO:0000313" key="12">
    <source>
        <dbReference type="Proteomes" id="UP000282731"/>
    </source>
</evidence>
<gene>
    <name evidence="11" type="primary">asnB</name>
    <name evidence="11" type="ORF">CXR27_12025</name>
</gene>
<dbReference type="NCBIfam" id="TIGR01536">
    <property type="entry name" value="asn_synth_AEB"/>
    <property type="match status" value="1"/>
</dbReference>
<dbReference type="GO" id="GO:0004066">
    <property type="term" value="F:asparagine synthase (glutamine-hydrolyzing) activity"/>
    <property type="evidence" value="ECO:0007669"/>
    <property type="project" value="UniProtKB-EC"/>
</dbReference>
<dbReference type="CDD" id="cd01991">
    <property type="entry name" value="Asn_synthase_B_C"/>
    <property type="match status" value="1"/>
</dbReference>
<evidence type="ECO:0000256" key="9">
    <source>
        <dbReference type="PIRSR" id="PIRSR001589-3"/>
    </source>
</evidence>
<dbReference type="PROSITE" id="PS51278">
    <property type="entry name" value="GATASE_TYPE_2"/>
    <property type="match status" value="1"/>
</dbReference>
<evidence type="ECO:0000313" key="11">
    <source>
        <dbReference type="EMBL" id="AZT97647.1"/>
    </source>
</evidence>
<comment type="pathway">
    <text evidence="1">Amino-acid biosynthesis; L-asparagine biosynthesis; L-asparagine from L-aspartate (L-Gln route): step 1/1.</text>
</comment>
<feature type="domain" description="Glutamine amidotransferase type-2" evidence="10">
    <location>
        <begin position="2"/>
        <end position="211"/>
    </location>
</feature>
<dbReference type="InterPro" id="IPR051786">
    <property type="entry name" value="ASN_synthetase/amidase"/>
</dbReference>
<dbReference type="GO" id="GO:0005829">
    <property type="term" value="C:cytosol"/>
    <property type="evidence" value="ECO:0007669"/>
    <property type="project" value="TreeGrafter"/>
</dbReference>
<sequence length="610" mass="67554">MSGVTGWFAASRNLRDNTPVLEAMTKSLSHRGPGGSRTWVDGPIGLGATSISGGTPDDILPVAQLGSRTLAATFDGQILNREELDQSLPNDIPSVPTSQASIVLRAYLRWGTELVDHLRGSYALAIWDSQAETLLLVRDRLGVKPLYIHETNGDLLFASEIKSLLANPAVPRRVTAEGLREVFEMTKTPGQAVFDTIHELQPGHLLIATPDGIRTRQYWKLEAREHSDDLDSTIAHTRELLDDVIAQQIQGDANLGSMVSGGLDSSLITAIATKLRGNASSLDTFSVDFAQHTAEFIPDPVRGTPDGPFVEELVRTVGTNHHSIVIPSSNMADPDLRTQVVSTLDLPPAFWGDMYPSLYLFFEQVKSRVDVTLSGESADEVFSGYRWFHDPAAIEAETFPWLTSVTGKYFDGKPLFDQSFLKSLSLDQFVKDSYRTALAETPTLASDSAVDKRMREMSYVNLTRFVQSLLDRMDRMSQVHALDVLAPFADHRIIEYAYNIPWELKAFDGREKSILRAATKDVVPKSILERQKSPYPSTQDPSYEKELRNQLRAILDNPNSPVLPLVDQATITDLLKTPLGEVSPMYDRMGTELVVGLNAWLDLYDVEIAL</sequence>
<accession>A0A3Q9NYH5</accession>
<dbReference type="CDD" id="cd00712">
    <property type="entry name" value="AsnB"/>
    <property type="match status" value="1"/>
</dbReference>
<dbReference type="Pfam" id="PF00733">
    <property type="entry name" value="Asn_synthase"/>
    <property type="match status" value="1"/>
</dbReference>
<proteinExistence type="inferred from homology"/>
<reference evidence="11 12" key="2">
    <citation type="submission" date="2019-01" db="EMBL/GenBank/DDBJ databases">
        <title>Comparative genomic analysis of Brevibacterium aurantiacum sheds light on its evolution and its adaptation to smear-ripened cheeses.</title>
        <authorList>
            <person name="Moineau S."/>
        </authorList>
    </citation>
    <scope>NUCLEOTIDE SEQUENCE [LARGE SCALE GENOMIC DNA]</scope>
    <source>
        <strain evidence="11 12">SMQ-1420</strain>
    </source>
</reference>
<keyword evidence="7" id="KW-0315">Glutamine amidotransferase</keyword>
<dbReference type="InterPro" id="IPR001962">
    <property type="entry name" value="Asn_synthase"/>
</dbReference>
<evidence type="ECO:0000256" key="3">
    <source>
        <dbReference type="ARBA" id="ARBA00012737"/>
    </source>
</evidence>
<comment type="similarity">
    <text evidence="2">Belongs to the asparagine synthetase family.</text>
</comment>
<evidence type="ECO:0000256" key="5">
    <source>
        <dbReference type="ARBA" id="ARBA00022840"/>
    </source>
</evidence>
<dbReference type="InterPro" id="IPR014729">
    <property type="entry name" value="Rossmann-like_a/b/a_fold"/>
</dbReference>
<dbReference type="InterPro" id="IPR017932">
    <property type="entry name" value="GATase_2_dom"/>
</dbReference>
<dbReference type="InterPro" id="IPR033738">
    <property type="entry name" value="AsnB_N"/>
</dbReference>
<dbReference type="InterPro" id="IPR029055">
    <property type="entry name" value="Ntn_hydrolases_N"/>
</dbReference>
<dbReference type="GO" id="GO:0005524">
    <property type="term" value="F:ATP binding"/>
    <property type="evidence" value="ECO:0007669"/>
    <property type="project" value="UniProtKB-KW"/>
</dbReference>
<dbReference type="Gene3D" id="3.60.20.10">
    <property type="entry name" value="Glutamine Phosphoribosylpyrophosphate, subunit 1, domain 1"/>
    <property type="match status" value="1"/>
</dbReference>
<dbReference type="PIRSF" id="PIRSF001589">
    <property type="entry name" value="Asn_synthetase_glu-h"/>
    <property type="match status" value="1"/>
</dbReference>
<evidence type="ECO:0000256" key="8">
    <source>
        <dbReference type="ARBA" id="ARBA00048741"/>
    </source>
</evidence>
<dbReference type="GO" id="GO:0006529">
    <property type="term" value="P:asparagine biosynthetic process"/>
    <property type="evidence" value="ECO:0007669"/>
    <property type="project" value="UniProtKB-KW"/>
</dbReference>
<evidence type="ECO:0000256" key="2">
    <source>
        <dbReference type="ARBA" id="ARBA00005752"/>
    </source>
</evidence>
<keyword evidence="6" id="KW-0061">Asparagine biosynthesis</keyword>
<evidence type="ECO:0000256" key="1">
    <source>
        <dbReference type="ARBA" id="ARBA00005187"/>
    </source>
</evidence>